<evidence type="ECO:0000313" key="2">
    <source>
        <dbReference type="EMBL" id="RDU68024.1"/>
    </source>
</evidence>
<reference evidence="2 3" key="1">
    <citation type="submission" date="2018-04" db="EMBL/GenBank/DDBJ databases">
        <title>Novel Campyloabacter and Helicobacter Species and Strains.</title>
        <authorList>
            <person name="Mannion A.J."/>
            <person name="Shen Z."/>
            <person name="Fox J.G."/>
        </authorList>
    </citation>
    <scope>NUCLEOTIDE SEQUENCE [LARGE SCALE GENOMIC DNA]</scope>
    <source>
        <strain evidence="2 3">MIT 12-6600</strain>
    </source>
</reference>
<dbReference type="OrthoDB" id="5340273at2"/>
<dbReference type="InterPro" id="IPR021731">
    <property type="entry name" value="AMIN_dom"/>
</dbReference>
<dbReference type="AlphaFoldDB" id="A0A3D8ITP2"/>
<dbReference type="Pfam" id="PF11741">
    <property type="entry name" value="AMIN"/>
    <property type="match status" value="1"/>
</dbReference>
<organism evidence="2 3">
    <name type="scientific">Helicobacter equorum</name>
    <dbReference type="NCBI Taxonomy" id="361872"/>
    <lineage>
        <taxon>Bacteria</taxon>
        <taxon>Pseudomonadati</taxon>
        <taxon>Campylobacterota</taxon>
        <taxon>Epsilonproteobacteria</taxon>
        <taxon>Campylobacterales</taxon>
        <taxon>Helicobacteraceae</taxon>
        <taxon>Helicobacter</taxon>
    </lineage>
</organism>
<evidence type="ECO:0000313" key="3">
    <source>
        <dbReference type="Proteomes" id="UP000256514"/>
    </source>
</evidence>
<evidence type="ECO:0000259" key="1">
    <source>
        <dbReference type="Pfam" id="PF11741"/>
    </source>
</evidence>
<dbReference type="EMBL" id="NXLT01000002">
    <property type="protein sequence ID" value="RDU68024.1"/>
    <property type="molecule type" value="Genomic_DNA"/>
</dbReference>
<feature type="domain" description="AMIN" evidence="1">
    <location>
        <begin position="118"/>
        <end position="193"/>
    </location>
</feature>
<dbReference type="Proteomes" id="UP000256514">
    <property type="component" value="Unassembled WGS sequence"/>
</dbReference>
<accession>A0A3D8ITP2</accession>
<name>A0A3D8ITP2_9HELI</name>
<comment type="caution">
    <text evidence="2">The sequence shown here is derived from an EMBL/GenBank/DDBJ whole genome shotgun (WGS) entry which is preliminary data.</text>
</comment>
<protein>
    <recommendedName>
        <fullName evidence="1">AMIN domain-containing protein</fullName>
    </recommendedName>
</protein>
<proteinExistence type="predicted"/>
<sequence length="198" mass="23288">MKHIIALLICWSILIAREDPFEPPITPKEGQHNQREPKKEFLQDIEIALPSTARVLQKVSITYQNIDGTIATKELQIHQNIDWHYPLELAQKAIGKKYIGEKRLRFGDFELIFDKNTIFIATQYPNVRHFILPSPYRIVLDFEGMDKAINQTQILDKKYIKQVVFSSHENFYRISLELDGQYAYDINAQRDGYMLEFK</sequence>
<gene>
    <name evidence="2" type="ORF">CQA54_03675</name>
</gene>
<dbReference type="RefSeq" id="WP_115570825.1">
    <property type="nucleotide sequence ID" value="NZ_NXLT01000002.1"/>
</dbReference>
<dbReference type="Gene3D" id="2.60.40.3500">
    <property type="match status" value="1"/>
</dbReference>
<keyword evidence="3" id="KW-1185">Reference proteome</keyword>